<dbReference type="Pfam" id="PF25183">
    <property type="entry name" value="OMP_b-brl_4"/>
    <property type="match status" value="1"/>
</dbReference>
<dbReference type="Proteomes" id="UP000031518">
    <property type="component" value="Unassembled WGS sequence"/>
</dbReference>
<keyword evidence="1" id="KW-0732">Signal</keyword>
<dbReference type="Gene3D" id="2.60.40.1120">
    <property type="entry name" value="Carboxypeptidase-like, regulatory domain"/>
    <property type="match status" value="1"/>
</dbReference>
<sequence length="1129" mass="123575" precursor="true">MRTARLLTIGLLLLALSPAPNAQMTSVGRISGTVRDSSGAVIPGATITVINVATNLKRTTTTDEDGFYTVTNLPIGTYLVTAEQRGFKRAAQSDNVLTADARLTVDLTLEPGDLSETVEVSAATGETVNMASGEVARVIDSQQVQNLALNGRNYIQLLSLIPGVALITDDQLELSTSLATNQQSINGNRGQMNNLTVDGGFNLQSGSNASQINNVGIDFIQEVKIQTANFSAEYGRNAGAQINVVTKSGTNEFHGSAFEFLRNDKLDARNFFAPIRPPLRYNDFGYSLGGPIVKNRFFFFGGQEWKKIRRLSNPVVRTVPTLAELNGDFSYRLRGPDGIVGTADDGFLRDPSKSGSCGLVNGQPVRTACFPGNIIPASRITADGRAIASVYRTMIGLATSYIDAPVGNNITFQQPNPLDFREDILRLDYRFNERHSIYGRYIHDNNDLIDPFGTFINSQLPTIPSHRLRPGTSLQVSHTWIIRPTLINEGKATGAWVSQRIPPASEYWKRETYGFTFQQLFTGGGPYENSIPDTSITGFASFNGAARSLVSPTTDITFSDTLTWVHGNHTVKTGLVIIRNRIDQNGRTTYAGQVSFSTSGNPRTTGNALADALLGNFRTYSEASADPVGFFRFTQIESFVTDNWRVHRRFSTEFGLRYQFGTPIYTQANNLTNFDPTRYDPSQAVTVLANGTIDLSRGGNRYNGLVRAGDGVPSSELGRVPNATSPEVQAVPAGAPRGLYKGHHYFMPRASFSYAPFADNRTAIRGGFGIYYDRIEGNLIFPSLNNPPFVKSAQYENGNLSNITGGTTAAAPFADIFAVDPNLATPYTMNYSLSVQRELPYGFFAEAAYVGNLGRHLIRQPDINQPSFETLASNAALPSNQRASINALRPYKGYSAIRMRLSDATSNYHAMQLYAAKRKGGLLITLSYTWSKVLTDASGFNDNPEDPFNRRFNYGPATFDRRHIFVATYTYKIKGFAQAPTLLKALFNGYEISGITRLQSGQYFTVTGNTSIGNRRADCLGGPALVPDGERGPANWINRAAFAPAPDTRRGTCGVGTVLGPGWQTWDFSIRKRVALNERFRLQLQADIFNAFNRANFRDVETNLNSSAFGQLTAAGPARNIQFGMKLTF</sequence>
<evidence type="ECO:0000313" key="4">
    <source>
        <dbReference type="EMBL" id="CDM64296.1"/>
    </source>
</evidence>
<keyword evidence="4" id="KW-0675">Receptor</keyword>
<gene>
    <name evidence="4" type="ORF">PYK22_00289</name>
</gene>
<feature type="domain" description="TonB-dependent receptor plug" evidence="2">
    <location>
        <begin position="136"/>
        <end position="239"/>
    </location>
</feature>
<accession>A0A0B6WTE1</accession>
<reference evidence="4 5" key="1">
    <citation type="submission" date="2013-12" db="EMBL/GenBank/DDBJ databases">
        <authorList>
            <person name="Stott M."/>
        </authorList>
    </citation>
    <scope>NUCLEOTIDE SEQUENCE [LARGE SCALE GENOMIC DNA]</scope>
    <source>
        <strain evidence="4 5">K22</strain>
    </source>
</reference>
<organism evidence="4 5">
    <name type="scientific">Pyrinomonas methylaliphatogenes</name>
    <dbReference type="NCBI Taxonomy" id="454194"/>
    <lineage>
        <taxon>Bacteria</taxon>
        <taxon>Pseudomonadati</taxon>
        <taxon>Acidobacteriota</taxon>
        <taxon>Blastocatellia</taxon>
        <taxon>Blastocatellales</taxon>
        <taxon>Pyrinomonadaceae</taxon>
        <taxon>Pyrinomonas</taxon>
    </lineage>
</organism>
<keyword evidence="5" id="KW-1185">Reference proteome</keyword>
<name>A0A0B6WTE1_9BACT</name>
<proteinExistence type="predicted"/>
<dbReference type="OrthoDB" id="97893at2"/>
<protein>
    <submittedName>
        <fullName evidence="4">TonB-dependent receptor family protein</fullName>
    </submittedName>
</protein>
<dbReference type="InterPro" id="IPR057601">
    <property type="entry name" value="Oar-like_b-barrel"/>
</dbReference>
<dbReference type="STRING" id="454194.PYK22_00289"/>
<dbReference type="EMBL" id="CBXV010000001">
    <property type="protein sequence ID" value="CDM64296.1"/>
    <property type="molecule type" value="Genomic_DNA"/>
</dbReference>
<dbReference type="SUPFAM" id="SSF56935">
    <property type="entry name" value="Porins"/>
    <property type="match status" value="1"/>
</dbReference>
<dbReference type="Pfam" id="PF07715">
    <property type="entry name" value="Plug"/>
    <property type="match status" value="1"/>
</dbReference>
<dbReference type="AlphaFoldDB" id="A0A0B6WTE1"/>
<dbReference type="InterPro" id="IPR008969">
    <property type="entry name" value="CarboxyPept-like_regulatory"/>
</dbReference>
<feature type="chain" id="PRO_5002109878" evidence="1">
    <location>
        <begin position="23"/>
        <end position="1129"/>
    </location>
</feature>
<reference evidence="4 5" key="2">
    <citation type="submission" date="2015-01" db="EMBL/GenBank/DDBJ databases">
        <title>Complete genome sequence of Pyrinomonas methylaliphatogenes type strain K22T.</title>
        <authorList>
            <person name="Lee K.C.Y."/>
            <person name="Power J.F."/>
            <person name="Dunfield P.F."/>
            <person name="Morgan X.C."/>
            <person name="Huttenhower C."/>
            <person name="Stott M.B."/>
        </authorList>
    </citation>
    <scope>NUCLEOTIDE SEQUENCE [LARGE SCALE GENOMIC DNA]</scope>
    <source>
        <strain evidence="4 5">K22</strain>
    </source>
</reference>
<dbReference type="Pfam" id="PF13620">
    <property type="entry name" value="CarboxypepD_reg"/>
    <property type="match status" value="1"/>
</dbReference>
<evidence type="ECO:0000313" key="5">
    <source>
        <dbReference type="Proteomes" id="UP000031518"/>
    </source>
</evidence>
<evidence type="ECO:0000256" key="1">
    <source>
        <dbReference type="SAM" id="SignalP"/>
    </source>
</evidence>
<dbReference type="RefSeq" id="WP_041973409.1">
    <property type="nucleotide sequence ID" value="NZ_CBXV010000001.1"/>
</dbReference>
<dbReference type="InterPro" id="IPR012910">
    <property type="entry name" value="Plug_dom"/>
</dbReference>
<evidence type="ECO:0000259" key="2">
    <source>
        <dbReference type="Pfam" id="PF07715"/>
    </source>
</evidence>
<feature type="signal peptide" evidence="1">
    <location>
        <begin position="1"/>
        <end position="22"/>
    </location>
</feature>
<feature type="domain" description="TonB-dependent transporter Oar-like beta-barrel" evidence="3">
    <location>
        <begin position="245"/>
        <end position="1122"/>
    </location>
</feature>
<dbReference type="SUPFAM" id="SSF49464">
    <property type="entry name" value="Carboxypeptidase regulatory domain-like"/>
    <property type="match status" value="1"/>
</dbReference>
<evidence type="ECO:0000259" key="3">
    <source>
        <dbReference type="Pfam" id="PF25183"/>
    </source>
</evidence>